<dbReference type="eggNOG" id="ENOG502T3BH">
    <property type="taxonomic scope" value="Eukaryota"/>
</dbReference>
<dbReference type="KEGG" id="pbn:PADG_03709"/>
<name>C1G8X3_PARBD</name>
<proteinExistence type="predicted"/>
<reference evidence="2 3" key="1">
    <citation type="journal article" date="2011" name="PLoS Genet.">
        <title>Comparative genomic analysis of human fungal pathogens causing paracoccidioidomycosis.</title>
        <authorList>
            <person name="Desjardins C.A."/>
            <person name="Champion M.D."/>
            <person name="Holder J.W."/>
            <person name="Muszewska A."/>
            <person name="Goldberg J."/>
            <person name="Bailao A.M."/>
            <person name="Brigido M.M."/>
            <person name="Ferreira M.E."/>
            <person name="Garcia A.M."/>
            <person name="Grynberg M."/>
            <person name="Gujja S."/>
            <person name="Heiman D.I."/>
            <person name="Henn M.R."/>
            <person name="Kodira C.D."/>
            <person name="Leon-Narvaez H."/>
            <person name="Longo L.V."/>
            <person name="Ma L.J."/>
            <person name="Malavazi I."/>
            <person name="Matsuo A.L."/>
            <person name="Morais F.V."/>
            <person name="Pereira M."/>
            <person name="Rodriguez-Brito S."/>
            <person name="Sakthikumar S."/>
            <person name="Salem-Izacc S.M."/>
            <person name="Sykes S.M."/>
            <person name="Teixeira M.M."/>
            <person name="Vallejo M.C."/>
            <person name="Walter M.E."/>
            <person name="Yandava C."/>
            <person name="Young S."/>
            <person name="Zeng Q."/>
            <person name="Zucker J."/>
            <person name="Felipe M.S."/>
            <person name="Goldman G.H."/>
            <person name="Haas B.J."/>
            <person name="McEwen J.G."/>
            <person name="Nino-Vega G."/>
            <person name="Puccia R."/>
            <person name="San-Blas G."/>
            <person name="Soares C.M."/>
            <person name="Birren B.W."/>
            <person name="Cuomo C.A."/>
        </authorList>
    </citation>
    <scope>NUCLEOTIDE SEQUENCE [LARGE SCALE GENOMIC DNA]</scope>
    <source>
        <strain evidence="2 3">Pb18</strain>
    </source>
</reference>
<dbReference type="EMBL" id="KN275960">
    <property type="protein sequence ID" value="EEH47625.1"/>
    <property type="molecule type" value="Genomic_DNA"/>
</dbReference>
<dbReference type="HOGENOM" id="CLU_055835_0_0_1"/>
<evidence type="ECO:0000313" key="3">
    <source>
        <dbReference type="Proteomes" id="UP000001628"/>
    </source>
</evidence>
<feature type="region of interest" description="Disordered" evidence="1">
    <location>
        <begin position="1"/>
        <end position="33"/>
    </location>
</feature>
<protein>
    <submittedName>
        <fullName evidence="2">Uncharacterized protein</fullName>
    </submittedName>
</protein>
<dbReference type="AlphaFoldDB" id="C1G8X3"/>
<dbReference type="GeneID" id="22582972"/>
<dbReference type="VEuPathDB" id="FungiDB:PADG_03709"/>
<sequence length="384" mass="41699">MASQQPSTLPIDRDTPPGAGQIAASPPIDSSTPHQLTAEYKAAIASDPSLRATAPKPEWEDYETIIAQNPELMAPVVTNKEKLYYKSKVIWECGPEIITSIIEKESGDSGELPTFINECRGLCSKCLDPTSDPALRSEAVVDGKVFYMSSKDRWGCGHDGKQTRTEIEGAPLDIRLVKPSTLINEMKGICPTCMGEWHKLEPADGDNVAALNVPSCVPGGNSNTLPKYDEVLESKDQMDKNDAAEDYLPTQLGLLDLDDGPTKGKGVAHAATTGKPLHTDSAATGLTPAAQKFQMEAKNTENEVNAWGTHADGGEYRRYLDNRSYEDDGHEKDDADKEGYYGRGGRYCRYNTDDGESFGAAPKVEIEIDPNADMTVEVEINSHG</sequence>
<dbReference type="OrthoDB" id="4187608at2759"/>
<evidence type="ECO:0000313" key="2">
    <source>
        <dbReference type="EMBL" id="EEH47625.1"/>
    </source>
</evidence>
<feature type="region of interest" description="Disordered" evidence="1">
    <location>
        <begin position="262"/>
        <end position="282"/>
    </location>
</feature>
<dbReference type="Proteomes" id="UP000001628">
    <property type="component" value="Unassembled WGS sequence"/>
</dbReference>
<dbReference type="InParanoid" id="C1G8X3"/>
<gene>
    <name evidence="2" type="ORF">PADG_03709</name>
</gene>
<evidence type="ECO:0000256" key="1">
    <source>
        <dbReference type="SAM" id="MobiDB-lite"/>
    </source>
</evidence>
<keyword evidence="3" id="KW-1185">Reference proteome</keyword>
<organism evidence="2 3">
    <name type="scientific">Paracoccidioides brasiliensis (strain Pb18)</name>
    <dbReference type="NCBI Taxonomy" id="502780"/>
    <lineage>
        <taxon>Eukaryota</taxon>
        <taxon>Fungi</taxon>
        <taxon>Dikarya</taxon>
        <taxon>Ascomycota</taxon>
        <taxon>Pezizomycotina</taxon>
        <taxon>Eurotiomycetes</taxon>
        <taxon>Eurotiomycetidae</taxon>
        <taxon>Onygenales</taxon>
        <taxon>Ajellomycetaceae</taxon>
        <taxon>Paracoccidioides</taxon>
    </lineage>
</organism>
<accession>C1G8X3</accession>
<dbReference type="RefSeq" id="XP_010759570.1">
    <property type="nucleotide sequence ID" value="XM_010761268.1"/>
</dbReference>